<keyword evidence="2" id="KW-0472">Membrane</keyword>
<feature type="compositionally biased region" description="Polar residues" evidence="1">
    <location>
        <begin position="146"/>
        <end position="163"/>
    </location>
</feature>
<proteinExistence type="predicted"/>
<evidence type="ECO:0000256" key="1">
    <source>
        <dbReference type="SAM" id="MobiDB-lite"/>
    </source>
</evidence>
<feature type="transmembrane region" description="Helical" evidence="2">
    <location>
        <begin position="18"/>
        <end position="39"/>
    </location>
</feature>
<protein>
    <submittedName>
        <fullName evidence="3">Uncharacterized protein</fullName>
    </submittedName>
</protein>
<organism evidence="3">
    <name type="scientific">Bellilinea caldifistulae</name>
    <dbReference type="NCBI Taxonomy" id="360411"/>
    <lineage>
        <taxon>Bacteria</taxon>
        <taxon>Bacillati</taxon>
        <taxon>Chloroflexota</taxon>
        <taxon>Anaerolineae</taxon>
        <taxon>Anaerolineales</taxon>
        <taxon>Anaerolineaceae</taxon>
        <taxon>Bellilinea</taxon>
    </lineage>
</organism>
<dbReference type="AlphaFoldDB" id="A0A7C4KXN3"/>
<gene>
    <name evidence="3" type="ORF">ENT17_01245</name>
</gene>
<feature type="region of interest" description="Disordered" evidence="1">
    <location>
        <begin position="120"/>
        <end position="192"/>
    </location>
</feature>
<keyword evidence="2" id="KW-1133">Transmembrane helix</keyword>
<reference evidence="3" key="1">
    <citation type="journal article" date="2020" name="mSystems">
        <title>Genome- and Community-Level Interaction Insights into Carbon Utilization and Element Cycling Functions of Hydrothermarchaeota in Hydrothermal Sediment.</title>
        <authorList>
            <person name="Zhou Z."/>
            <person name="Liu Y."/>
            <person name="Xu W."/>
            <person name="Pan J."/>
            <person name="Luo Z.H."/>
            <person name="Li M."/>
        </authorList>
    </citation>
    <scope>NUCLEOTIDE SEQUENCE [LARGE SCALE GENOMIC DNA]</scope>
    <source>
        <strain evidence="3">SpSt-556</strain>
    </source>
</reference>
<feature type="compositionally biased region" description="Pro residues" evidence="1">
    <location>
        <begin position="164"/>
        <end position="189"/>
    </location>
</feature>
<sequence>MIEDEYYEEDEAPRQPPLYLLTGLVIGLLLGLLISLVIAPVQVVDTSPFLLGEEEKDAYRLLIARAFQADQNLERARARLGLLRDNAAPQTLADQALRMQSNGGSEADIRALAELAAALSSPQSAASTQPAGLPTAPPGGEGENAGTPQTFPTLDLNQAVQTATPPPTPTSPPPTPRPTFTPRLLPTPLPTLGAPFDLVEQNAICETAQTPPRLMIEVQDSSGNPVPGIAITVAWDGGIETFYTGLMPSLGAGYADFDMQAGVVYSLRVGELSETINDLQAPACGEGEAAFTGSLRLLFRQR</sequence>
<comment type="caution">
    <text evidence="3">The sequence shown here is derived from an EMBL/GenBank/DDBJ whole genome shotgun (WGS) entry which is preliminary data.</text>
</comment>
<dbReference type="EMBL" id="DSXR01000017">
    <property type="protein sequence ID" value="HGS86226.1"/>
    <property type="molecule type" value="Genomic_DNA"/>
</dbReference>
<name>A0A7C4KXN3_9CHLR</name>
<keyword evidence="2" id="KW-0812">Transmembrane</keyword>
<evidence type="ECO:0000256" key="2">
    <source>
        <dbReference type="SAM" id="Phobius"/>
    </source>
</evidence>
<accession>A0A7C4KXN3</accession>
<evidence type="ECO:0000313" key="3">
    <source>
        <dbReference type="EMBL" id="HGS86226.1"/>
    </source>
</evidence>
<feature type="compositionally biased region" description="Low complexity" evidence="1">
    <location>
        <begin position="120"/>
        <end position="131"/>
    </location>
</feature>